<proteinExistence type="predicted"/>
<dbReference type="Proteomes" id="UP000467700">
    <property type="component" value="Unassembled WGS sequence"/>
</dbReference>
<organism evidence="2 3">
    <name type="scientific">Cyclocybe aegerita</name>
    <name type="common">Black poplar mushroom</name>
    <name type="synonym">Agrocybe aegerita</name>
    <dbReference type="NCBI Taxonomy" id="1973307"/>
    <lineage>
        <taxon>Eukaryota</taxon>
        <taxon>Fungi</taxon>
        <taxon>Dikarya</taxon>
        <taxon>Basidiomycota</taxon>
        <taxon>Agaricomycotina</taxon>
        <taxon>Agaricomycetes</taxon>
        <taxon>Agaricomycetidae</taxon>
        <taxon>Agaricales</taxon>
        <taxon>Agaricineae</taxon>
        <taxon>Bolbitiaceae</taxon>
        <taxon>Cyclocybe</taxon>
    </lineage>
</organism>
<dbReference type="OrthoDB" id="10058185at2759"/>
<evidence type="ECO:0000256" key="1">
    <source>
        <dbReference type="SAM" id="MobiDB-lite"/>
    </source>
</evidence>
<dbReference type="EMBL" id="CACVBS010000062">
    <property type="protein sequence ID" value="CAA7267679.1"/>
    <property type="molecule type" value="Genomic_DNA"/>
</dbReference>
<evidence type="ECO:0000313" key="3">
    <source>
        <dbReference type="Proteomes" id="UP000467700"/>
    </source>
</evidence>
<comment type="caution">
    <text evidence="2">The sequence shown here is derived from an EMBL/GenBank/DDBJ whole genome shotgun (WGS) entry which is preliminary data.</text>
</comment>
<reference evidence="2 3" key="1">
    <citation type="submission" date="2020-01" db="EMBL/GenBank/DDBJ databases">
        <authorList>
            <person name="Gupta K D."/>
        </authorList>
    </citation>
    <scope>NUCLEOTIDE SEQUENCE [LARGE SCALE GENOMIC DNA]</scope>
</reference>
<feature type="region of interest" description="Disordered" evidence="1">
    <location>
        <begin position="85"/>
        <end position="107"/>
    </location>
</feature>
<sequence>MFLLAHAIEFYYKLQSRLPWLLPPIKGEIVNVQPALFDVAIVHIKIDDPRARLPPEEGGLGYRAPWTTLDGSLFASMSFNSNVSLPDEEKGVAPPHSVPSDEENGGSWGAFSTGNNSYCILA</sequence>
<dbReference type="AlphaFoldDB" id="A0A8S0VSS2"/>
<keyword evidence="3" id="KW-1185">Reference proteome</keyword>
<gene>
    <name evidence="2" type="ORF">AAE3_LOCUS10007</name>
</gene>
<evidence type="ECO:0000313" key="2">
    <source>
        <dbReference type="EMBL" id="CAA7267679.1"/>
    </source>
</evidence>
<protein>
    <submittedName>
        <fullName evidence="2">Uncharacterized protein</fullName>
    </submittedName>
</protein>
<accession>A0A8S0VSS2</accession>
<name>A0A8S0VSS2_CYCAE</name>